<dbReference type="SMART" id="SM00248">
    <property type="entry name" value="ANK"/>
    <property type="match status" value="2"/>
</dbReference>
<dbReference type="EMBL" id="CAICTM010000075">
    <property type="protein sequence ID" value="CAB9500137.1"/>
    <property type="molecule type" value="Genomic_DNA"/>
</dbReference>
<protein>
    <submittedName>
        <fullName evidence="4">ANK</fullName>
    </submittedName>
</protein>
<dbReference type="PANTHER" id="PTHR24126">
    <property type="entry name" value="ANKYRIN REPEAT, PH AND SEC7 DOMAIN CONTAINING PROTEIN SECG-RELATED"/>
    <property type="match status" value="1"/>
</dbReference>
<dbReference type="Gene3D" id="1.25.40.20">
    <property type="entry name" value="Ankyrin repeat-containing domain"/>
    <property type="match status" value="2"/>
</dbReference>
<sequence length="279" mass="31533">MLPNYRLTPSRSVSNSCRRPSESSTSSHTSTGTSTTCTSRSSSSCAKYRMAPISAASIQHEHTPRKVQRIMSSLPDRMLLARQGVPTDQDPDTLIQHKIISQCKQQPPTILAYDSEALQGFFLPPTQAEIDAYDHDILAAVRTENIPVLQQFHAAGRPLKCSNRFGESILHLACRKGLVQVAKFLIEEAHVPLHVCDDYGRTPLHDACWSHKPNFQLMDLLITHSPDLLYIKDKRGFTPLKHVRRQQWPEWKAYLQQKPAASLMPKRRMIINVQNCSNT</sequence>
<dbReference type="InterPro" id="IPR036770">
    <property type="entry name" value="Ankyrin_rpt-contain_sf"/>
</dbReference>
<name>A0A9N8DC52_9STRA</name>
<dbReference type="Pfam" id="PF12796">
    <property type="entry name" value="Ank_2"/>
    <property type="match status" value="1"/>
</dbReference>
<comment type="caution">
    <text evidence="4">The sequence shown here is derived from an EMBL/GenBank/DDBJ whole genome shotgun (WGS) entry which is preliminary data.</text>
</comment>
<organism evidence="4 5">
    <name type="scientific">Seminavis robusta</name>
    <dbReference type="NCBI Taxonomy" id="568900"/>
    <lineage>
        <taxon>Eukaryota</taxon>
        <taxon>Sar</taxon>
        <taxon>Stramenopiles</taxon>
        <taxon>Ochrophyta</taxon>
        <taxon>Bacillariophyta</taxon>
        <taxon>Bacillariophyceae</taxon>
        <taxon>Bacillariophycidae</taxon>
        <taxon>Naviculales</taxon>
        <taxon>Naviculaceae</taxon>
        <taxon>Seminavis</taxon>
    </lineage>
</organism>
<accession>A0A9N8DC52</accession>
<proteinExistence type="predicted"/>
<evidence type="ECO:0000313" key="4">
    <source>
        <dbReference type="EMBL" id="CAB9500137.1"/>
    </source>
</evidence>
<dbReference type="Proteomes" id="UP001153069">
    <property type="component" value="Unassembled WGS sequence"/>
</dbReference>
<dbReference type="SUPFAM" id="SSF48403">
    <property type="entry name" value="Ankyrin repeat"/>
    <property type="match status" value="1"/>
</dbReference>
<gene>
    <name evidence="4" type="ORF">SEMRO_76_G041750.1</name>
</gene>
<dbReference type="PANTHER" id="PTHR24126:SF14">
    <property type="entry name" value="ANK_REP_REGION DOMAIN-CONTAINING PROTEIN"/>
    <property type="match status" value="1"/>
</dbReference>
<evidence type="ECO:0000313" key="5">
    <source>
        <dbReference type="Proteomes" id="UP001153069"/>
    </source>
</evidence>
<keyword evidence="5" id="KW-1185">Reference proteome</keyword>
<evidence type="ECO:0000256" key="1">
    <source>
        <dbReference type="ARBA" id="ARBA00022737"/>
    </source>
</evidence>
<evidence type="ECO:0000256" key="3">
    <source>
        <dbReference type="SAM" id="MobiDB-lite"/>
    </source>
</evidence>
<reference evidence="4" key="1">
    <citation type="submission" date="2020-06" db="EMBL/GenBank/DDBJ databases">
        <authorList>
            <consortium name="Plant Systems Biology data submission"/>
        </authorList>
    </citation>
    <scope>NUCLEOTIDE SEQUENCE</scope>
    <source>
        <strain evidence="4">D6</strain>
    </source>
</reference>
<dbReference type="OrthoDB" id="204260at2759"/>
<feature type="region of interest" description="Disordered" evidence="3">
    <location>
        <begin position="1"/>
        <end position="41"/>
    </location>
</feature>
<dbReference type="InterPro" id="IPR002110">
    <property type="entry name" value="Ankyrin_rpt"/>
</dbReference>
<dbReference type="AlphaFoldDB" id="A0A9N8DC52"/>
<keyword evidence="1" id="KW-0677">Repeat</keyword>
<evidence type="ECO:0000256" key="2">
    <source>
        <dbReference type="ARBA" id="ARBA00023043"/>
    </source>
</evidence>
<feature type="compositionally biased region" description="Low complexity" evidence="3">
    <location>
        <begin position="12"/>
        <end position="41"/>
    </location>
</feature>
<keyword evidence="2" id="KW-0040">ANK repeat</keyword>